<comment type="caution">
    <text evidence="8">The sequence shown here is derived from an EMBL/GenBank/DDBJ whole genome shotgun (WGS) entry which is preliminary data.</text>
</comment>
<evidence type="ECO:0000256" key="3">
    <source>
        <dbReference type="ARBA" id="ARBA00022679"/>
    </source>
</evidence>
<keyword evidence="6 7" id="KW-0472">Membrane</keyword>
<dbReference type="Proteomes" id="UP001596445">
    <property type="component" value="Unassembled WGS sequence"/>
</dbReference>
<comment type="subcellular location">
    <subcellularLocation>
        <location evidence="1">Cell membrane</location>
        <topology evidence="1">Multi-pass membrane protein</topology>
    </subcellularLocation>
</comment>
<evidence type="ECO:0000313" key="9">
    <source>
        <dbReference type="Proteomes" id="UP001596445"/>
    </source>
</evidence>
<dbReference type="InterPro" id="IPR018584">
    <property type="entry name" value="GT87"/>
</dbReference>
<evidence type="ECO:0000256" key="2">
    <source>
        <dbReference type="ARBA" id="ARBA00022475"/>
    </source>
</evidence>
<dbReference type="AlphaFoldDB" id="A0ABD5VVZ8"/>
<keyword evidence="8" id="KW-0328">Glycosyltransferase</keyword>
<evidence type="ECO:0000256" key="4">
    <source>
        <dbReference type="ARBA" id="ARBA00022692"/>
    </source>
</evidence>
<evidence type="ECO:0000256" key="1">
    <source>
        <dbReference type="ARBA" id="ARBA00004651"/>
    </source>
</evidence>
<keyword evidence="5 7" id="KW-1133">Transmembrane helix</keyword>
<dbReference type="GO" id="GO:0016757">
    <property type="term" value="F:glycosyltransferase activity"/>
    <property type="evidence" value="ECO:0007669"/>
    <property type="project" value="UniProtKB-KW"/>
</dbReference>
<proteinExistence type="predicted"/>
<organism evidence="8 9">
    <name type="scientific">Halovenus salina</name>
    <dbReference type="NCBI Taxonomy" id="1510225"/>
    <lineage>
        <taxon>Archaea</taxon>
        <taxon>Methanobacteriati</taxon>
        <taxon>Methanobacteriota</taxon>
        <taxon>Stenosarchaea group</taxon>
        <taxon>Halobacteria</taxon>
        <taxon>Halobacteriales</taxon>
        <taxon>Haloarculaceae</taxon>
        <taxon>Halovenus</taxon>
    </lineage>
</organism>
<reference evidence="8 9" key="1">
    <citation type="journal article" date="2019" name="Int. J. Syst. Evol. Microbiol.">
        <title>The Global Catalogue of Microorganisms (GCM) 10K type strain sequencing project: providing services to taxonomists for standard genome sequencing and annotation.</title>
        <authorList>
            <consortium name="The Broad Institute Genomics Platform"/>
            <consortium name="The Broad Institute Genome Sequencing Center for Infectious Disease"/>
            <person name="Wu L."/>
            <person name="Ma J."/>
        </authorList>
    </citation>
    <scope>NUCLEOTIDE SEQUENCE [LARGE SCALE GENOMIC DNA]</scope>
    <source>
        <strain evidence="8 9">JCM 30072</strain>
    </source>
</reference>
<feature type="transmembrane region" description="Helical" evidence="7">
    <location>
        <begin position="107"/>
        <end position="129"/>
    </location>
</feature>
<dbReference type="EMBL" id="JBHSZI010000001">
    <property type="protein sequence ID" value="MFC7057366.1"/>
    <property type="molecule type" value="Genomic_DNA"/>
</dbReference>
<evidence type="ECO:0000256" key="7">
    <source>
        <dbReference type="SAM" id="Phobius"/>
    </source>
</evidence>
<dbReference type="EC" id="2.4.-.-" evidence="8"/>
<name>A0ABD5VVZ8_9EURY</name>
<protein>
    <submittedName>
        <fullName evidence="8">Glycosyltransferase family 87 protein</fullName>
        <ecNumber evidence="8">2.4.-.-</ecNumber>
    </submittedName>
</protein>
<evidence type="ECO:0000313" key="8">
    <source>
        <dbReference type="EMBL" id="MFC7057366.1"/>
    </source>
</evidence>
<keyword evidence="3 8" id="KW-0808">Transferase</keyword>
<dbReference type="RefSeq" id="WP_382184131.1">
    <property type="nucleotide sequence ID" value="NZ_JBHSZI010000001.1"/>
</dbReference>
<keyword evidence="9" id="KW-1185">Reference proteome</keyword>
<keyword evidence="4 7" id="KW-0812">Transmembrane</keyword>
<feature type="transmembrane region" description="Helical" evidence="7">
    <location>
        <begin position="215"/>
        <end position="235"/>
    </location>
</feature>
<dbReference type="Pfam" id="PF09594">
    <property type="entry name" value="GT87"/>
    <property type="match status" value="1"/>
</dbReference>
<keyword evidence="2" id="KW-1003">Cell membrane</keyword>
<feature type="transmembrane region" description="Helical" evidence="7">
    <location>
        <begin position="141"/>
        <end position="172"/>
    </location>
</feature>
<evidence type="ECO:0000256" key="6">
    <source>
        <dbReference type="ARBA" id="ARBA00023136"/>
    </source>
</evidence>
<accession>A0ABD5VVZ8</accession>
<evidence type="ECO:0000256" key="5">
    <source>
        <dbReference type="ARBA" id="ARBA00022989"/>
    </source>
</evidence>
<sequence length="294" mass="31655">MALPTVRGRPLVARRFLGAWLVLVATLPGGLRSYFIRDRVGLTAWNPGEKMGINFRTYHHAAELALDGARFYDTIPPGAPEFAEYLYPPGTVPLFYPFTLAEWPTGYAILTGLSVVAAVVTTGLIVDYVESRGPQLGWLDVALILVSLVLSTHVFGTIFFGNINLLLALGIVVGLWALDRNREVASGVAFGAVALFKLFPALVGLWLLRRRRLRAVGGAIATGVGGLVGGVLAFGPDTTEYYLTEVVSGRTDTAAFVGGYPVDETYYLTIQQPVSWLVSAVWPAAPTPSSSRAR</sequence>
<dbReference type="GO" id="GO:0005886">
    <property type="term" value="C:plasma membrane"/>
    <property type="evidence" value="ECO:0007669"/>
    <property type="project" value="UniProtKB-SubCell"/>
</dbReference>
<gene>
    <name evidence="8" type="ORF">ACFQQG_03220</name>
</gene>
<feature type="transmembrane region" description="Helical" evidence="7">
    <location>
        <begin position="184"/>
        <end position="208"/>
    </location>
</feature>